<dbReference type="OrthoDB" id="30195at2759"/>
<evidence type="ECO:0000313" key="7">
    <source>
        <dbReference type="Proteomes" id="UP000016088"/>
    </source>
</evidence>
<dbReference type="GeneID" id="25033613"/>
<evidence type="ECO:0000256" key="2">
    <source>
        <dbReference type="ARBA" id="ARBA00023242"/>
    </source>
</evidence>
<dbReference type="EMBL" id="KE503208">
    <property type="protein sequence ID" value="EPX70555.1"/>
    <property type="molecule type" value="Genomic_DNA"/>
</dbReference>
<dbReference type="PANTHER" id="PTHR44267:SF1">
    <property type="entry name" value="WD REPEAT-CONTAINING PROTEIN 43"/>
    <property type="match status" value="1"/>
</dbReference>
<comment type="similarity">
    <text evidence="3">Belongs to the UTP5 family.</text>
</comment>
<evidence type="ECO:0000259" key="5">
    <source>
        <dbReference type="Pfam" id="PF04003"/>
    </source>
</evidence>
<dbReference type="HOGENOM" id="CLU_023936_0_0_1"/>
<gene>
    <name evidence="6" type="ORF">SOCG_04651</name>
</gene>
<protein>
    <submittedName>
        <fullName evidence="6">U3 snoRNP-associated protein Utp5</fullName>
    </submittedName>
</protein>
<dbReference type="InterPro" id="IPR015943">
    <property type="entry name" value="WD40/YVTN_repeat-like_dom_sf"/>
</dbReference>
<keyword evidence="2" id="KW-0539">Nucleus</keyword>
<evidence type="ECO:0000256" key="4">
    <source>
        <dbReference type="SAM" id="MobiDB-lite"/>
    </source>
</evidence>
<sequence length="676" mass="74359">MAARSRPKSTFRTVRDNGVKLGAFQESSKLYAGITDALDSQRLRIFDSQEGSLKTEYALEENKHVSSICWDQATVYDVEPIDTSVGASGHVVLLGTEEGEILVYSDALGTVTKSYHFGQLGKITKVALLNSLGFAIDNVGKVVQFNVNTGSPIETLKINCSSREFSGIYPSPRIPNTAIVTSHSVHLLALPDSNPVDTLTTHTTLVRSVVYSSVVSSSQDFIVFATAAEQDRYVNLFSKQISNEKLEDVPSKNIGALVCENDVQELTVCEKTEESSEKKGSILAALSVDGTIEIFDNPWESKLSSGSGGLASLSRKRKLLTSHSNLKIRFSRSRGGVTIALESITFVNAGTIVVAWREGTRTFFESVPWKILSSQATDGLLELVRPKSRDVSKVGKPVVTYDEANATVTTGVMQKHAADVADLSAEEETQVEEQEPSLAERLQTLTKLDQQAQTTPSQVSASTSLATVLTQALKTNDQFLLESCFNNQSLEIIENTVRRLDPALAPALLDKVADRLARRPLRADTFLTWIRCALIFHGGHLSLIRDLKDQLATLRSVLETRGSKYTSMLALQGRLDMVFSQIALRKAGGSKDNAENDEPITVYYDGFEEDEDDDMEEDEEDEDDEDLDSDDEDISENFSENEGDIANGEVHSDEDYDQELHEEDVQHDSSDEENSE</sequence>
<dbReference type="InterPro" id="IPR007148">
    <property type="entry name" value="SSU_processome_Utp12"/>
</dbReference>
<accession>S9QW64</accession>
<dbReference type="PANTHER" id="PTHR44267">
    <property type="entry name" value="WD REPEAT-CONTAINING PROTEIN 43"/>
    <property type="match status" value="1"/>
</dbReference>
<dbReference type="AlphaFoldDB" id="S9QW64"/>
<comment type="subcellular location">
    <subcellularLocation>
        <location evidence="1">Nucleus</location>
    </subcellularLocation>
</comment>
<evidence type="ECO:0000313" key="6">
    <source>
        <dbReference type="EMBL" id="EPX70555.1"/>
    </source>
</evidence>
<keyword evidence="7" id="KW-1185">Reference proteome</keyword>
<dbReference type="OMA" id="CEHAVNP"/>
<evidence type="ECO:0000256" key="1">
    <source>
        <dbReference type="ARBA" id="ARBA00004123"/>
    </source>
</evidence>
<dbReference type="GO" id="GO:0032040">
    <property type="term" value="C:small-subunit processome"/>
    <property type="evidence" value="ECO:0007669"/>
    <property type="project" value="UniProtKB-ARBA"/>
</dbReference>
<dbReference type="Proteomes" id="UP000016088">
    <property type="component" value="Unassembled WGS sequence"/>
</dbReference>
<evidence type="ECO:0000256" key="3">
    <source>
        <dbReference type="ARBA" id="ARBA00038335"/>
    </source>
</evidence>
<dbReference type="InterPro" id="IPR036322">
    <property type="entry name" value="WD40_repeat_dom_sf"/>
</dbReference>
<name>S9QW64_SCHOY</name>
<dbReference type="RefSeq" id="XP_013020697.1">
    <property type="nucleotide sequence ID" value="XM_013165243.1"/>
</dbReference>
<feature type="domain" description="Small-subunit processome Utp12" evidence="5">
    <location>
        <begin position="476"/>
        <end position="578"/>
    </location>
</feature>
<dbReference type="Pfam" id="PF04003">
    <property type="entry name" value="Utp12"/>
    <property type="match status" value="1"/>
</dbReference>
<dbReference type="Gene3D" id="2.130.10.10">
    <property type="entry name" value="YVTN repeat-like/Quinoprotein amine dehydrogenase"/>
    <property type="match status" value="1"/>
</dbReference>
<dbReference type="eggNOG" id="KOG4547">
    <property type="taxonomic scope" value="Eukaryota"/>
</dbReference>
<proteinExistence type="inferred from homology"/>
<dbReference type="SUPFAM" id="SSF50978">
    <property type="entry name" value="WD40 repeat-like"/>
    <property type="match status" value="1"/>
</dbReference>
<organism evidence="6 7">
    <name type="scientific">Schizosaccharomyces octosporus (strain yFS286)</name>
    <name type="common">Fission yeast</name>
    <name type="synonym">Octosporomyces octosporus</name>
    <dbReference type="NCBI Taxonomy" id="483514"/>
    <lineage>
        <taxon>Eukaryota</taxon>
        <taxon>Fungi</taxon>
        <taxon>Dikarya</taxon>
        <taxon>Ascomycota</taxon>
        <taxon>Taphrinomycotina</taxon>
        <taxon>Schizosaccharomycetes</taxon>
        <taxon>Schizosaccharomycetales</taxon>
        <taxon>Schizosaccharomycetaceae</taxon>
        <taxon>Schizosaccharomyces</taxon>
    </lineage>
</organism>
<feature type="compositionally biased region" description="Acidic residues" evidence="4">
    <location>
        <begin position="606"/>
        <end position="643"/>
    </location>
</feature>
<feature type="compositionally biased region" description="Acidic residues" evidence="4">
    <location>
        <begin position="652"/>
        <end position="662"/>
    </location>
</feature>
<dbReference type="InterPro" id="IPR052414">
    <property type="entry name" value="U3_snoRNA-assoc_WDR"/>
</dbReference>
<feature type="region of interest" description="Disordered" evidence="4">
    <location>
        <begin position="606"/>
        <end position="676"/>
    </location>
</feature>
<dbReference type="VEuPathDB" id="FungiDB:SOCG_04651"/>
<dbReference type="GO" id="GO:0000462">
    <property type="term" value="P:maturation of SSU-rRNA from tricistronic rRNA transcript (SSU-rRNA, 5.8S rRNA, LSU-rRNA)"/>
    <property type="evidence" value="ECO:0007669"/>
    <property type="project" value="TreeGrafter"/>
</dbReference>
<reference evidence="6 7" key="1">
    <citation type="journal article" date="2011" name="Science">
        <title>Comparative functional genomics of the fission yeasts.</title>
        <authorList>
            <person name="Rhind N."/>
            <person name="Chen Z."/>
            <person name="Yassour M."/>
            <person name="Thompson D.A."/>
            <person name="Haas B.J."/>
            <person name="Habib N."/>
            <person name="Wapinski I."/>
            <person name="Roy S."/>
            <person name="Lin M.F."/>
            <person name="Heiman D.I."/>
            <person name="Young S.K."/>
            <person name="Furuya K."/>
            <person name="Guo Y."/>
            <person name="Pidoux A."/>
            <person name="Chen H.M."/>
            <person name="Robbertse B."/>
            <person name="Goldberg J.M."/>
            <person name="Aoki K."/>
            <person name="Bayne E.H."/>
            <person name="Berlin A.M."/>
            <person name="Desjardins C.A."/>
            <person name="Dobbs E."/>
            <person name="Dukaj L."/>
            <person name="Fan L."/>
            <person name="FitzGerald M.G."/>
            <person name="French C."/>
            <person name="Gujja S."/>
            <person name="Hansen K."/>
            <person name="Keifenheim D."/>
            <person name="Levin J.Z."/>
            <person name="Mosher R.A."/>
            <person name="Mueller C.A."/>
            <person name="Pfiffner J."/>
            <person name="Priest M."/>
            <person name="Russ C."/>
            <person name="Smialowska A."/>
            <person name="Swoboda P."/>
            <person name="Sykes S.M."/>
            <person name="Vaughn M."/>
            <person name="Vengrova S."/>
            <person name="Yoder R."/>
            <person name="Zeng Q."/>
            <person name="Allshire R."/>
            <person name="Baulcombe D."/>
            <person name="Birren B.W."/>
            <person name="Brown W."/>
            <person name="Ekwall K."/>
            <person name="Kellis M."/>
            <person name="Leatherwood J."/>
            <person name="Levin H."/>
            <person name="Margalit H."/>
            <person name="Martienssen R."/>
            <person name="Nieduszynski C.A."/>
            <person name="Spatafora J.W."/>
            <person name="Friedman N."/>
            <person name="Dalgaard J.Z."/>
            <person name="Baumann P."/>
            <person name="Niki H."/>
            <person name="Regev A."/>
            <person name="Nusbaum C."/>
        </authorList>
    </citation>
    <scope>NUCLEOTIDE SEQUENCE [LARGE SCALE GENOMIC DNA]</scope>
    <source>
        <strain evidence="7">yFS286</strain>
    </source>
</reference>